<dbReference type="GO" id="GO:0005694">
    <property type="term" value="C:chromosome"/>
    <property type="evidence" value="ECO:0007669"/>
    <property type="project" value="TreeGrafter"/>
</dbReference>
<keyword evidence="6" id="KW-0547">Nucleotide-binding</keyword>
<dbReference type="CDD" id="cd17920">
    <property type="entry name" value="DEXHc_RecQ"/>
    <property type="match status" value="1"/>
</dbReference>
<comment type="subcellular location">
    <subcellularLocation>
        <location evidence="2">Nucleus</location>
    </subcellularLocation>
</comment>
<dbReference type="InterPro" id="IPR002121">
    <property type="entry name" value="HRDC_dom"/>
</dbReference>
<feature type="compositionally biased region" description="Low complexity" evidence="20">
    <location>
        <begin position="113"/>
        <end position="138"/>
    </location>
</feature>
<dbReference type="InterPro" id="IPR014001">
    <property type="entry name" value="Helicase_ATP-bd"/>
</dbReference>
<dbReference type="Pfam" id="PF09382">
    <property type="entry name" value="RQC"/>
    <property type="match status" value="1"/>
</dbReference>
<name>A0A068RZ52_9FUNG</name>
<dbReference type="AlphaFoldDB" id="A0A068RZ52"/>
<evidence type="ECO:0000256" key="9">
    <source>
        <dbReference type="ARBA" id="ARBA00022806"/>
    </source>
</evidence>
<feature type="region of interest" description="Disordered" evidence="20">
    <location>
        <begin position="307"/>
        <end position="381"/>
    </location>
</feature>
<dbReference type="SUPFAM" id="SSF52540">
    <property type="entry name" value="P-loop containing nucleoside triphosphate hydrolases"/>
    <property type="match status" value="1"/>
</dbReference>
<evidence type="ECO:0000259" key="22">
    <source>
        <dbReference type="PROSITE" id="PS51192"/>
    </source>
</evidence>
<dbReference type="Pfam" id="PF00570">
    <property type="entry name" value="HRDC"/>
    <property type="match status" value="1"/>
</dbReference>
<dbReference type="Gene3D" id="3.40.50.300">
    <property type="entry name" value="P-loop containing nucleotide triphosphate hydrolases"/>
    <property type="match status" value="2"/>
</dbReference>
<evidence type="ECO:0000256" key="14">
    <source>
        <dbReference type="ARBA" id="ARBA00023235"/>
    </source>
</evidence>
<evidence type="ECO:0000256" key="19">
    <source>
        <dbReference type="SAM" id="Coils"/>
    </source>
</evidence>
<comment type="cofactor">
    <cofactor evidence="1">
        <name>Zn(2+)</name>
        <dbReference type="ChEBI" id="CHEBI:29105"/>
    </cofactor>
</comment>
<dbReference type="Gene3D" id="1.10.10.10">
    <property type="entry name" value="Winged helix-like DNA-binding domain superfamily/Winged helix DNA-binding domain"/>
    <property type="match status" value="1"/>
</dbReference>
<feature type="compositionally biased region" description="Polar residues" evidence="20">
    <location>
        <begin position="99"/>
        <end position="112"/>
    </location>
</feature>
<evidence type="ECO:0000256" key="6">
    <source>
        <dbReference type="ARBA" id="ARBA00022741"/>
    </source>
</evidence>
<keyword evidence="9 24" id="KW-0347">Helicase</keyword>
<evidence type="ECO:0000256" key="13">
    <source>
        <dbReference type="ARBA" id="ARBA00023204"/>
    </source>
</evidence>
<gene>
    <name evidence="24" type="ORF">LCOR_06195.1</name>
</gene>
<dbReference type="InterPro" id="IPR032284">
    <property type="entry name" value="RecQ_Zn-bd"/>
</dbReference>
<evidence type="ECO:0000256" key="7">
    <source>
        <dbReference type="ARBA" id="ARBA00022763"/>
    </source>
</evidence>
<dbReference type="NCBIfam" id="TIGR00614">
    <property type="entry name" value="recQ_fam"/>
    <property type="match status" value="1"/>
</dbReference>
<dbReference type="SMART" id="SM00487">
    <property type="entry name" value="DEXDc"/>
    <property type="match status" value="1"/>
</dbReference>
<dbReference type="VEuPathDB" id="FungiDB:LCOR_06195.1"/>
<dbReference type="GO" id="GO:0005524">
    <property type="term" value="F:ATP binding"/>
    <property type="evidence" value="ECO:0007669"/>
    <property type="project" value="UniProtKB-KW"/>
</dbReference>
<reference evidence="24" key="1">
    <citation type="submission" date="2013-08" db="EMBL/GenBank/DDBJ databases">
        <title>Gene expansion shapes genome architecture in the human pathogen Lichtheimia corymbifera: an evolutionary genomics analysis in the ancient terrestrial Mucorales (Mucoromycotina).</title>
        <authorList>
            <person name="Schwartze V.U."/>
            <person name="Winter S."/>
            <person name="Shelest E."/>
            <person name="Marcet-Houben M."/>
            <person name="Horn F."/>
            <person name="Wehner S."/>
            <person name="Hoffmann K."/>
            <person name="Riege K."/>
            <person name="Sammeth M."/>
            <person name="Nowrousian M."/>
            <person name="Valiante V."/>
            <person name="Linde J."/>
            <person name="Jacobsen I.D."/>
            <person name="Marz M."/>
            <person name="Brakhage A.A."/>
            <person name="Gabaldon T."/>
            <person name="Bocker S."/>
            <person name="Voigt K."/>
        </authorList>
    </citation>
    <scope>NUCLEOTIDE SEQUENCE [LARGE SCALE GENOMIC DNA]</scope>
    <source>
        <strain evidence="24">FSU 9682</strain>
    </source>
</reference>
<keyword evidence="11" id="KW-0067">ATP-binding</keyword>
<dbReference type="InterPro" id="IPR044876">
    <property type="entry name" value="HRDC_dom_sf"/>
</dbReference>
<comment type="similarity">
    <text evidence="3">Belongs to the helicase family. RecQ subfamily.</text>
</comment>
<keyword evidence="8" id="KW-0378">Hydrolase</keyword>
<proteinExistence type="inferred from homology"/>
<dbReference type="InterPro" id="IPR002464">
    <property type="entry name" value="DNA/RNA_helicase_DEAH_CS"/>
</dbReference>
<dbReference type="SMART" id="SM00956">
    <property type="entry name" value="RQC"/>
    <property type="match status" value="1"/>
</dbReference>
<dbReference type="Gene3D" id="1.10.150.80">
    <property type="entry name" value="HRDC domain"/>
    <property type="match status" value="1"/>
</dbReference>
<evidence type="ECO:0000256" key="11">
    <source>
        <dbReference type="ARBA" id="ARBA00022840"/>
    </source>
</evidence>
<keyword evidence="7" id="KW-0227">DNA damage</keyword>
<dbReference type="Pfam" id="PF00271">
    <property type="entry name" value="Helicase_C"/>
    <property type="match status" value="1"/>
</dbReference>
<comment type="catalytic activity">
    <reaction evidence="16">
        <text>Couples ATP hydrolysis with the unwinding of duplex DNA by translocating in the 3'-5' direction.</text>
        <dbReference type="EC" id="5.6.2.4"/>
    </reaction>
</comment>
<sequence>MKNNYAQHLARFEREIRPHIVTKYDRQYTPHPTNSITASPTIVSNDPPPFTPDITQPVTTSRKRQRVEPANTVIDLTNSTKSQSLSLKKPKRDRHDNPAESSNHPSMRNNNDSIPPISSSSYSSRTNTKTATITTANNNDDDDDDLQFFTPSPRLAPDITRRTSNASLSSVTTINTTDHPIEPMVTDLAVKDDVAGFDDDDDDLFFDDEAADLVNAVEAAYSSKDSIPNLQKELEELKEREIVANRDCVNSMFNSQNSAQTNKLLEEVRDLRQRISDLELTIANAMEISKSASSSSREVTPIINNNSNNDIVILDDDDDDDLKPTSTLSNTTLYPSNSVSSNVSSLNNNTASITKQSVSSKPVTGPSSSQPPSRGPQDQYPWSRDVRKALIHTFKLTEFRTNQLAAINSTLNGDDVFVLMPTGGGKSLCYQLPAIIQCHKRKGITIVVSPLLSLMQDQVDQLVHKRSIPAALLNGQVSAEHRKWVFEQLRRQPPNMHLLYVTPEMIKKSEAFLAALENLHRRSSIARFVIDEAHCVSQWGHDFRPDYKELGKLKIKFPDVPFMALTATANDRVKQDVIHNLHIHGCKLLKQSFNRPNLVYDVVPRQRAPHENIAQFIKEHDGQSGIVYCGSRRQCEELADKLKRDFLVNATHYHAALEPEERIHVQKSWQQGKIQVIVATIAFGMGIDKADVRFVVHFTMPSSVEGYYQETGRAGRDGLPAKCRLYYSYADVRFHQMLIDKDETQRDPEQRARLFENLNQMMRYCENSLDCRRKQILSYFGEEFDPVQCERTCDNCKMNQNKRKVLRDRSSEAIKVLTVVRGVLSLPNGKITLAQTVDLLRGSKAKAIRDKGLDRLEGYNTLNSWVKLEVDRLIKHLVFMKALVERSETNAMGYTSSYLFPSDKFHDVLNGRMKVNMEYTEDAPYRVYTPPSGSSSSSAALSANRQLSDTGKKCYKELAELRKKVVKQYRVSRPASILTDTELKKLAQTLPRNKGEFLNAMENKEKEARYKRYGKEFLSICLKYHLSQSI</sequence>
<dbReference type="InterPro" id="IPR027417">
    <property type="entry name" value="P-loop_NTPase"/>
</dbReference>
<dbReference type="SMART" id="SM00490">
    <property type="entry name" value="HELICc"/>
    <property type="match status" value="1"/>
</dbReference>
<evidence type="ECO:0000256" key="4">
    <source>
        <dbReference type="ARBA" id="ARBA00022705"/>
    </source>
</evidence>
<feature type="coiled-coil region" evidence="19">
    <location>
        <begin position="227"/>
        <end position="288"/>
    </location>
</feature>
<dbReference type="PROSITE" id="PS51194">
    <property type="entry name" value="HELICASE_CTER"/>
    <property type="match status" value="1"/>
</dbReference>
<dbReference type="PANTHER" id="PTHR13710">
    <property type="entry name" value="DNA HELICASE RECQ FAMILY MEMBER"/>
    <property type="match status" value="1"/>
</dbReference>
<dbReference type="Pfam" id="PF00270">
    <property type="entry name" value="DEAD"/>
    <property type="match status" value="1"/>
</dbReference>
<evidence type="ECO:0000256" key="8">
    <source>
        <dbReference type="ARBA" id="ARBA00022801"/>
    </source>
</evidence>
<feature type="compositionally biased region" description="Low complexity" evidence="20">
    <location>
        <begin position="336"/>
        <end position="349"/>
    </location>
</feature>
<evidence type="ECO:0000256" key="5">
    <source>
        <dbReference type="ARBA" id="ARBA00022723"/>
    </source>
</evidence>
<dbReference type="InterPro" id="IPR018982">
    <property type="entry name" value="RQC_domain"/>
</dbReference>
<evidence type="ECO:0000256" key="18">
    <source>
        <dbReference type="ARBA" id="ARBA00073450"/>
    </source>
</evidence>
<evidence type="ECO:0000313" key="25">
    <source>
        <dbReference type="Proteomes" id="UP000027586"/>
    </source>
</evidence>
<dbReference type="FunFam" id="3.40.50.300:FF:000340">
    <property type="entry name" value="Bloom syndrome, RecQ helicase"/>
    <property type="match status" value="1"/>
</dbReference>
<dbReference type="PROSITE" id="PS00690">
    <property type="entry name" value="DEAH_ATP_HELICASE"/>
    <property type="match status" value="1"/>
</dbReference>
<dbReference type="PROSITE" id="PS51192">
    <property type="entry name" value="HELICASE_ATP_BIND_1"/>
    <property type="match status" value="1"/>
</dbReference>
<feature type="region of interest" description="Disordered" evidence="20">
    <location>
        <begin position="27"/>
        <end position="163"/>
    </location>
</feature>
<dbReference type="SUPFAM" id="SSF46785">
    <property type="entry name" value="Winged helix' DNA-binding domain"/>
    <property type="match status" value="1"/>
</dbReference>
<evidence type="ECO:0000256" key="20">
    <source>
        <dbReference type="SAM" id="MobiDB-lite"/>
    </source>
</evidence>
<keyword evidence="14" id="KW-0413">Isomerase</keyword>
<keyword evidence="5" id="KW-0479">Metal-binding</keyword>
<dbReference type="InterPro" id="IPR036390">
    <property type="entry name" value="WH_DNA-bd_sf"/>
</dbReference>
<dbReference type="GO" id="GO:0046872">
    <property type="term" value="F:metal ion binding"/>
    <property type="evidence" value="ECO:0007669"/>
    <property type="project" value="UniProtKB-KW"/>
</dbReference>
<keyword evidence="13" id="KW-0234">DNA repair</keyword>
<dbReference type="CDD" id="cd18794">
    <property type="entry name" value="SF2_C_RecQ"/>
    <property type="match status" value="1"/>
</dbReference>
<dbReference type="GO" id="GO:0009378">
    <property type="term" value="F:four-way junction helicase activity"/>
    <property type="evidence" value="ECO:0007669"/>
    <property type="project" value="TreeGrafter"/>
</dbReference>
<evidence type="ECO:0000259" key="21">
    <source>
        <dbReference type="PROSITE" id="PS50967"/>
    </source>
</evidence>
<dbReference type="GO" id="GO:0005634">
    <property type="term" value="C:nucleus"/>
    <property type="evidence" value="ECO:0007669"/>
    <property type="project" value="UniProtKB-SubCell"/>
</dbReference>
<dbReference type="InterPro" id="IPR004589">
    <property type="entry name" value="DNA_helicase_ATP-dep_RecQ"/>
</dbReference>
<evidence type="ECO:0000256" key="3">
    <source>
        <dbReference type="ARBA" id="ARBA00005446"/>
    </source>
</evidence>
<dbReference type="PROSITE" id="PS50967">
    <property type="entry name" value="HRDC"/>
    <property type="match status" value="1"/>
</dbReference>
<dbReference type="GO" id="GO:0000724">
    <property type="term" value="P:double-strand break repair via homologous recombination"/>
    <property type="evidence" value="ECO:0007669"/>
    <property type="project" value="TreeGrafter"/>
</dbReference>
<dbReference type="GO" id="GO:0043138">
    <property type="term" value="F:3'-5' DNA helicase activity"/>
    <property type="evidence" value="ECO:0007669"/>
    <property type="project" value="UniProtKB-EC"/>
</dbReference>
<dbReference type="GO" id="GO:0016787">
    <property type="term" value="F:hydrolase activity"/>
    <property type="evidence" value="ECO:0007669"/>
    <property type="project" value="UniProtKB-KW"/>
</dbReference>
<feature type="compositionally biased region" description="Polar residues" evidence="20">
    <location>
        <begin position="30"/>
        <end position="44"/>
    </location>
</feature>
<dbReference type="EMBL" id="CBTN010000026">
    <property type="protein sequence ID" value="CDH55000.1"/>
    <property type="molecule type" value="Genomic_DNA"/>
</dbReference>
<dbReference type="InterPro" id="IPR001650">
    <property type="entry name" value="Helicase_C-like"/>
</dbReference>
<protein>
    <recommendedName>
        <fullName evidence="18">RecQ-like DNA helicase BLM</fullName>
        <ecNumber evidence="17">5.6.2.4</ecNumber>
    </recommendedName>
</protein>
<feature type="compositionally biased region" description="Polar residues" evidence="20">
    <location>
        <begin position="74"/>
        <end position="86"/>
    </location>
</feature>
<evidence type="ECO:0000256" key="10">
    <source>
        <dbReference type="ARBA" id="ARBA00022833"/>
    </source>
</evidence>
<organism evidence="24 25">
    <name type="scientific">Lichtheimia corymbifera JMRC:FSU:9682</name>
    <dbReference type="NCBI Taxonomy" id="1263082"/>
    <lineage>
        <taxon>Eukaryota</taxon>
        <taxon>Fungi</taxon>
        <taxon>Fungi incertae sedis</taxon>
        <taxon>Mucoromycota</taxon>
        <taxon>Mucoromycotina</taxon>
        <taxon>Mucoromycetes</taxon>
        <taxon>Mucorales</taxon>
        <taxon>Lichtheimiaceae</taxon>
        <taxon>Lichtheimia</taxon>
    </lineage>
</organism>
<feature type="domain" description="HRDC" evidence="21">
    <location>
        <begin position="948"/>
        <end position="1030"/>
    </location>
</feature>
<feature type="domain" description="Helicase C-terminal" evidence="23">
    <location>
        <begin position="612"/>
        <end position="762"/>
    </location>
</feature>
<dbReference type="InterPro" id="IPR010997">
    <property type="entry name" value="HRDC-like_sf"/>
</dbReference>
<dbReference type="InterPro" id="IPR011545">
    <property type="entry name" value="DEAD/DEAH_box_helicase_dom"/>
</dbReference>
<accession>A0A068RZ52</accession>
<dbReference type="OrthoDB" id="10261556at2759"/>
<dbReference type="FunFam" id="3.40.50.300:FF:000537">
    <property type="entry name" value="Bloom syndrome RecQ-like helicase"/>
    <property type="match status" value="1"/>
</dbReference>
<dbReference type="GO" id="GO:0006260">
    <property type="term" value="P:DNA replication"/>
    <property type="evidence" value="ECO:0007669"/>
    <property type="project" value="UniProtKB-KW"/>
</dbReference>
<dbReference type="Proteomes" id="UP000027586">
    <property type="component" value="Unassembled WGS sequence"/>
</dbReference>
<comment type="caution">
    <text evidence="24">The sequence shown here is derived from an EMBL/GenBank/DDBJ whole genome shotgun (WGS) entry which is preliminary data.</text>
</comment>
<dbReference type="InterPro" id="IPR036388">
    <property type="entry name" value="WH-like_DNA-bd_sf"/>
</dbReference>
<feature type="compositionally biased region" description="Low complexity" evidence="20">
    <location>
        <begin position="365"/>
        <end position="377"/>
    </location>
</feature>
<dbReference type="GO" id="GO:0005737">
    <property type="term" value="C:cytoplasm"/>
    <property type="evidence" value="ECO:0007669"/>
    <property type="project" value="TreeGrafter"/>
</dbReference>
<keyword evidence="19" id="KW-0175">Coiled coil</keyword>
<feature type="compositionally biased region" description="Polar residues" evidence="20">
    <location>
        <begin position="350"/>
        <end position="362"/>
    </location>
</feature>
<dbReference type="EC" id="5.6.2.4" evidence="17"/>
<evidence type="ECO:0000256" key="16">
    <source>
        <dbReference type="ARBA" id="ARBA00034617"/>
    </source>
</evidence>
<feature type="compositionally biased region" description="Polar residues" evidence="20">
    <location>
        <begin position="324"/>
        <end position="335"/>
    </location>
</feature>
<evidence type="ECO:0000256" key="2">
    <source>
        <dbReference type="ARBA" id="ARBA00004123"/>
    </source>
</evidence>
<keyword evidence="12" id="KW-0238">DNA-binding</keyword>
<keyword evidence="15" id="KW-0539">Nucleus</keyword>
<evidence type="ECO:0000259" key="23">
    <source>
        <dbReference type="PROSITE" id="PS51194"/>
    </source>
</evidence>
<evidence type="ECO:0000256" key="1">
    <source>
        <dbReference type="ARBA" id="ARBA00001947"/>
    </source>
</evidence>
<dbReference type="STRING" id="1263082.A0A068RZ52"/>
<evidence type="ECO:0000313" key="24">
    <source>
        <dbReference type="EMBL" id="CDH55000.1"/>
    </source>
</evidence>
<keyword evidence="10" id="KW-0862">Zinc</keyword>
<evidence type="ECO:0000256" key="15">
    <source>
        <dbReference type="ARBA" id="ARBA00023242"/>
    </source>
</evidence>
<dbReference type="PANTHER" id="PTHR13710:SF153">
    <property type="entry name" value="RECQ-LIKE DNA HELICASE BLM"/>
    <property type="match status" value="1"/>
</dbReference>
<dbReference type="GO" id="GO:0003677">
    <property type="term" value="F:DNA binding"/>
    <property type="evidence" value="ECO:0007669"/>
    <property type="project" value="UniProtKB-KW"/>
</dbReference>
<feature type="domain" description="Helicase ATP-binding" evidence="22">
    <location>
        <begin position="407"/>
        <end position="587"/>
    </location>
</feature>
<keyword evidence="4" id="KW-0235">DNA replication</keyword>
<dbReference type="Pfam" id="PF16124">
    <property type="entry name" value="RecQ_Zn_bind"/>
    <property type="match status" value="1"/>
</dbReference>
<keyword evidence="25" id="KW-1185">Reference proteome</keyword>
<evidence type="ECO:0000256" key="17">
    <source>
        <dbReference type="ARBA" id="ARBA00034808"/>
    </source>
</evidence>
<dbReference type="SUPFAM" id="SSF47819">
    <property type="entry name" value="HRDC-like"/>
    <property type="match status" value="1"/>
</dbReference>
<evidence type="ECO:0000256" key="12">
    <source>
        <dbReference type="ARBA" id="ARBA00023125"/>
    </source>
</evidence>